<feature type="domain" description="Isochorismatase-like" evidence="3">
    <location>
        <begin position="10"/>
        <end position="174"/>
    </location>
</feature>
<dbReference type="AlphaFoldDB" id="A0A2J6SNR7"/>
<evidence type="ECO:0000256" key="1">
    <source>
        <dbReference type="ARBA" id="ARBA00006336"/>
    </source>
</evidence>
<sequence length="221" mass="24132">MSTSNQQPSTALLLIDIQDGFTHPTHWGPSRSNPSFEANIKSLLPIYRELISSTTSRTQTSPHKIIHVAHASKSAQSTLHPSKPGFAFQSFATPLPDELVIAKNVNSAFIGTDLENLLRQHFDGAPGTLWVVGLTTDHCVSTSVRMAGNLGVCDGLNGEKGDVILVENATACWKKSEDTLFDAEMIHAVHVDSLKEFANIAKTGEVEKLWKEWISDANQRS</sequence>
<evidence type="ECO:0000259" key="3">
    <source>
        <dbReference type="Pfam" id="PF00857"/>
    </source>
</evidence>
<accession>A0A2J6SNR7</accession>
<dbReference type="Gene3D" id="3.40.50.850">
    <property type="entry name" value="Isochorismatase-like"/>
    <property type="match status" value="1"/>
</dbReference>
<dbReference type="InParanoid" id="A0A2J6SNR7"/>
<evidence type="ECO:0000313" key="4">
    <source>
        <dbReference type="EMBL" id="PMD52412.1"/>
    </source>
</evidence>
<dbReference type="Pfam" id="PF00857">
    <property type="entry name" value="Isochorismatase"/>
    <property type="match status" value="1"/>
</dbReference>
<gene>
    <name evidence="4" type="ORF">K444DRAFT_620057</name>
</gene>
<dbReference type="InterPro" id="IPR050272">
    <property type="entry name" value="Isochorismatase-like_hydrls"/>
</dbReference>
<organism evidence="4 5">
    <name type="scientific">Hyaloscypha bicolor E</name>
    <dbReference type="NCBI Taxonomy" id="1095630"/>
    <lineage>
        <taxon>Eukaryota</taxon>
        <taxon>Fungi</taxon>
        <taxon>Dikarya</taxon>
        <taxon>Ascomycota</taxon>
        <taxon>Pezizomycotina</taxon>
        <taxon>Leotiomycetes</taxon>
        <taxon>Helotiales</taxon>
        <taxon>Hyaloscyphaceae</taxon>
        <taxon>Hyaloscypha</taxon>
        <taxon>Hyaloscypha bicolor</taxon>
    </lineage>
</organism>
<proteinExistence type="inferred from homology"/>
<dbReference type="EMBL" id="KZ613905">
    <property type="protein sequence ID" value="PMD52412.1"/>
    <property type="molecule type" value="Genomic_DNA"/>
</dbReference>
<dbReference type="OrthoDB" id="245563at2759"/>
<dbReference type="RefSeq" id="XP_024729316.1">
    <property type="nucleotide sequence ID" value="XM_024881635.1"/>
</dbReference>
<keyword evidence="5" id="KW-1185">Reference proteome</keyword>
<dbReference type="InterPro" id="IPR000868">
    <property type="entry name" value="Isochorismatase-like_dom"/>
</dbReference>
<name>A0A2J6SNR7_9HELO</name>
<dbReference type="PANTHER" id="PTHR43540">
    <property type="entry name" value="PEROXYUREIDOACRYLATE/UREIDOACRYLATE AMIDOHYDROLASE-RELATED"/>
    <property type="match status" value="1"/>
</dbReference>
<dbReference type="InterPro" id="IPR036380">
    <property type="entry name" value="Isochorismatase-like_sf"/>
</dbReference>
<dbReference type="GeneID" id="36589712"/>
<dbReference type="Proteomes" id="UP000235371">
    <property type="component" value="Unassembled WGS sequence"/>
</dbReference>
<comment type="similarity">
    <text evidence="1">Belongs to the isochorismatase family.</text>
</comment>
<evidence type="ECO:0000256" key="2">
    <source>
        <dbReference type="ARBA" id="ARBA00022801"/>
    </source>
</evidence>
<dbReference type="PANTHER" id="PTHR43540:SF1">
    <property type="entry name" value="ISOCHORISMATASE HYDROLASE"/>
    <property type="match status" value="1"/>
</dbReference>
<dbReference type="GO" id="GO:0016787">
    <property type="term" value="F:hydrolase activity"/>
    <property type="evidence" value="ECO:0007669"/>
    <property type="project" value="UniProtKB-KW"/>
</dbReference>
<keyword evidence="2 4" id="KW-0378">Hydrolase</keyword>
<dbReference type="SUPFAM" id="SSF52499">
    <property type="entry name" value="Isochorismatase-like hydrolases"/>
    <property type="match status" value="1"/>
</dbReference>
<dbReference type="STRING" id="1095630.A0A2J6SNR7"/>
<protein>
    <submittedName>
        <fullName evidence="4">Isochorismatase hydrolase</fullName>
    </submittedName>
</protein>
<reference evidence="4 5" key="1">
    <citation type="submission" date="2016-04" db="EMBL/GenBank/DDBJ databases">
        <title>A degradative enzymes factory behind the ericoid mycorrhizal symbiosis.</title>
        <authorList>
            <consortium name="DOE Joint Genome Institute"/>
            <person name="Martino E."/>
            <person name="Morin E."/>
            <person name="Grelet G."/>
            <person name="Kuo A."/>
            <person name="Kohler A."/>
            <person name="Daghino S."/>
            <person name="Barry K."/>
            <person name="Choi C."/>
            <person name="Cichocki N."/>
            <person name="Clum A."/>
            <person name="Copeland A."/>
            <person name="Hainaut M."/>
            <person name="Haridas S."/>
            <person name="Labutti K."/>
            <person name="Lindquist E."/>
            <person name="Lipzen A."/>
            <person name="Khouja H.-R."/>
            <person name="Murat C."/>
            <person name="Ohm R."/>
            <person name="Olson A."/>
            <person name="Spatafora J."/>
            <person name="Veneault-Fourrey C."/>
            <person name="Henrissat B."/>
            <person name="Grigoriev I."/>
            <person name="Martin F."/>
            <person name="Perotto S."/>
        </authorList>
    </citation>
    <scope>NUCLEOTIDE SEQUENCE [LARGE SCALE GENOMIC DNA]</scope>
    <source>
        <strain evidence="4 5">E</strain>
    </source>
</reference>
<evidence type="ECO:0000313" key="5">
    <source>
        <dbReference type="Proteomes" id="UP000235371"/>
    </source>
</evidence>